<keyword evidence="2" id="KW-0520">NAD</keyword>
<accession>A0AAW6ZLX3</accession>
<evidence type="ECO:0000313" key="4">
    <source>
        <dbReference type="EMBL" id="MDK8601268.1"/>
    </source>
</evidence>
<evidence type="ECO:0000256" key="1">
    <source>
        <dbReference type="ARBA" id="ARBA00023002"/>
    </source>
</evidence>
<feature type="domain" description="D-isomer specific 2-hydroxyacid dehydrogenase NAD-binding" evidence="3">
    <location>
        <begin position="99"/>
        <end position="268"/>
    </location>
</feature>
<reference evidence="4" key="1">
    <citation type="submission" date="2023-05" db="EMBL/GenBank/DDBJ databases">
        <title>Genomic Catalog of Human Bladder Bacteria.</title>
        <authorList>
            <person name="Du J."/>
        </authorList>
    </citation>
    <scope>NUCLEOTIDE SEQUENCE</scope>
    <source>
        <strain evidence="4">UMB1304A</strain>
    </source>
</reference>
<comment type="caution">
    <text evidence="4">The sequence shown here is derived from an EMBL/GenBank/DDBJ whole genome shotgun (WGS) entry which is preliminary data.</text>
</comment>
<dbReference type="Pfam" id="PF02826">
    <property type="entry name" value="2-Hacid_dh_C"/>
    <property type="match status" value="1"/>
</dbReference>
<dbReference type="EMBL" id="JASPDQ010000003">
    <property type="protein sequence ID" value="MDK8601268.1"/>
    <property type="molecule type" value="Genomic_DNA"/>
</dbReference>
<dbReference type="InterPro" id="IPR050223">
    <property type="entry name" value="D-isomer_2-hydroxyacid_DH"/>
</dbReference>
<evidence type="ECO:0000256" key="2">
    <source>
        <dbReference type="ARBA" id="ARBA00023027"/>
    </source>
</evidence>
<sequence>MTVSVSIPQPEFRALVESYPGEVEIVEWNIKSPAPQRHIDMVLTPFVTYKPDFRFLEGMDASLIQTTSIGFDQVIGHVGDIPLANAATVHETATAELTLGLLLVMQRQLQRAVRSQDAGHWDLFFAPGLADKKVLLIGYGGVGKAIASRLEPFEVELVRAASSRREDELGTIYGPEDLPGLLPQMDIVIVIVPGAASTNNMVDEAFFASMKDGALLVNMARGAVADTDALVRHADRLRIAFDVVNPEPLPEGHPLYTHPNVFFTPHVGGYSDALWPRLEALLHRQIAHLEKGEPVENRVN</sequence>
<dbReference type="Proteomes" id="UP001225576">
    <property type="component" value="Unassembled WGS sequence"/>
</dbReference>
<protein>
    <submittedName>
        <fullName evidence="4">2-hydroxyacid dehydrogenase</fullName>
    </submittedName>
</protein>
<organism evidence="4 5">
    <name type="scientific">Trueperella bernardiae</name>
    <dbReference type="NCBI Taxonomy" id="59561"/>
    <lineage>
        <taxon>Bacteria</taxon>
        <taxon>Bacillati</taxon>
        <taxon>Actinomycetota</taxon>
        <taxon>Actinomycetes</taxon>
        <taxon>Actinomycetales</taxon>
        <taxon>Actinomycetaceae</taxon>
        <taxon>Trueperella</taxon>
    </lineage>
</organism>
<dbReference type="PANTHER" id="PTHR10996">
    <property type="entry name" value="2-HYDROXYACID DEHYDROGENASE-RELATED"/>
    <property type="match status" value="1"/>
</dbReference>
<dbReference type="CDD" id="cd12166">
    <property type="entry name" value="2-Hacid_dh_7"/>
    <property type="match status" value="1"/>
</dbReference>
<dbReference type="InterPro" id="IPR036291">
    <property type="entry name" value="NAD(P)-bd_dom_sf"/>
</dbReference>
<proteinExistence type="predicted"/>
<name>A0AAW6ZLX3_9ACTO</name>
<dbReference type="Gene3D" id="3.40.50.720">
    <property type="entry name" value="NAD(P)-binding Rossmann-like Domain"/>
    <property type="match status" value="2"/>
</dbReference>
<gene>
    <name evidence="4" type="ORF">QP858_02195</name>
</gene>
<dbReference type="SUPFAM" id="SSF51735">
    <property type="entry name" value="NAD(P)-binding Rossmann-fold domains"/>
    <property type="match status" value="1"/>
</dbReference>
<dbReference type="GO" id="GO:0016618">
    <property type="term" value="F:hydroxypyruvate reductase [NAD(P)H] activity"/>
    <property type="evidence" value="ECO:0007669"/>
    <property type="project" value="TreeGrafter"/>
</dbReference>
<dbReference type="AlphaFoldDB" id="A0AAW6ZLX3"/>
<dbReference type="GO" id="GO:0030267">
    <property type="term" value="F:glyoxylate reductase (NADPH) activity"/>
    <property type="evidence" value="ECO:0007669"/>
    <property type="project" value="TreeGrafter"/>
</dbReference>
<dbReference type="InterPro" id="IPR006140">
    <property type="entry name" value="D-isomer_DH_NAD-bd"/>
</dbReference>
<dbReference type="GO" id="GO:0051287">
    <property type="term" value="F:NAD binding"/>
    <property type="evidence" value="ECO:0007669"/>
    <property type="project" value="InterPro"/>
</dbReference>
<keyword evidence="1" id="KW-0560">Oxidoreductase</keyword>
<dbReference type="GO" id="GO:0005829">
    <property type="term" value="C:cytosol"/>
    <property type="evidence" value="ECO:0007669"/>
    <property type="project" value="TreeGrafter"/>
</dbReference>
<evidence type="ECO:0000313" key="5">
    <source>
        <dbReference type="Proteomes" id="UP001225576"/>
    </source>
</evidence>
<evidence type="ECO:0000259" key="3">
    <source>
        <dbReference type="Pfam" id="PF02826"/>
    </source>
</evidence>
<dbReference type="RefSeq" id="WP_285321251.1">
    <property type="nucleotide sequence ID" value="NZ_JASPDQ010000003.1"/>
</dbReference>
<dbReference type="PANTHER" id="PTHR10996:SF178">
    <property type="entry name" value="2-HYDROXYACID DEHYDROGENASE YGL185C-RELATED"/>
    <property type="match status" value="1"/>
</dbReference>